<evidence type="ECO:0000256" key="6">
    <source>
        <dbReference type="PIRSR" id="PIRSR000097-3"/>
    </source>
</evidence>
<dbReference type="PIRSF" id="PIRSF000097">
    <property type="entry name" value="AKR"/>
    <property type="match status" value="1"/>
</dbReference>
<keyword evidence="3" id="KW-0560">Oxidoreductase</keyword>
<name>A0A195CLU3_9HYME</name>
<dbReference type="AlphaFoldDB" id="A0A195CLU3"/>
<feature type="active site" description="Proton donor" evidence="4">
    <location>
        <position position="52"/>
    </location>
</feature>
<dbReference type="Gene3D" id="3.20.20.100">
    <property type="entry name" value="NADP-dependent oxidoreductase domain"/>
    <property type="match status" value="1"/>
</dbReference>
<feature type="site" description="Lowers pKa of active site Tyr" evidence="6">
    <location>
        <position position="81"/>
    </location>
</feature>
<dbReference type="FunFam" id="3.20.20.100:FF:000006">
    <property type="entry name" value="Aldo-keto reductase family 1 member A1"/>
    <property type="match status" value="1"/>
</dbReference>
<gene>
    <name evidence="8" type="ORF">ALC62_08270</name>
</gene>
<dbReference type="InterPro" id="IPR023210">
    <property type="entry name" value="NADP_OxRdtase_dom"/>
</dbReference>
<keyword evidence="9" id="KW-1185">Reference proteome</keyword>
<evidence type="ECO:0000313" key="8">
    <source>
        <dbReference type="EMBL" id="KYN01044.1"/>
    </source>
</evidence>
<dbReference type="SUPFAM" id="SSF51430">
    <property type="entry name" value="NAD(P)-linked oxidoreductase"/>
    <property type="match status" value="1"/>
</dbReference>
<evidence type="ECO:0000313" key="9">
    <source>
        <dbReference type="Proteomes" id="UP000078542"/>
    </source>
</evidence>
<dbReference type="OrthoDB" id="416253at2759"/>
<evidence type="ECO:0000256" key="2">
    <source>
        <dbReference type="ARBA" id="ARBA00022857"/>
    </source>
</evidence>
<dbReference type="GO" id="GO:0016491">
    <property type="term" value="F:oxidoreductase activity"/>
    <property type="evidence" value="ECO:0007669"/>
    <property type="project" value="UniProtKB-KW"/>
</dbReference>
<dbReference type="PRINTS" id="PR00069">
    <property type="entry name" value="ALDKETRDTASE"/>
</dbReference>
<dbReference type="KEGG" id="ccoa:108775503"/>
<proteinExistence type="inferred from homology"/>
<comment type="similarity">
    <text evidence="1">Belongs to the aldo/keto reductase family.</text>
</comment>
<accession>A0A195CLU3</accession>
<organism evidence="8 9">
    <name type="scientific">Cyphomyrmex costatus</name>
    <dbReference type="NCBI Taxonomy" id="456900"/>
    <lineage>
        <taxon>Eukaryota</taxon>
        <taxon>Metazoa</taxon>
        <taxon>Ecdysozoa</taxon>
        <taxon>Arthropoda</taxon>
        <taxon>Hexapoda</taxon>
        <taxon>Insecta</taxon>
        <taxon>Pterygota</taxon>
        <taxon>Neoptera</taxon>
        <taxon>Endopterygota</taxon>
        <taxon>Hymenoptera</taxon>
        <taxon>Apocrita</taxon>
        <taxon>Aculeata</taxon>
        <taxon>Formicoidea</taxon>
        <taxon>Formicidae</taxon>
        <taxon>Myrmicinae</taxon>
        <taxon>Cyphomyrmex</taxon>
    </lineage>
</organism>
<evidence type="ECO:0000256" key="4">
    <source>
        <dbReference type="PIRSR" id="PIRSR000097-1"/>
    </source>
</evidence>
<dbReference type="PROSITE" id="PS00062">
    <property type="entry name" value="ALDOKETO_REDUCTASE_2"/>
    <property type="match status" value="1"/>
</dbReference>
<dbReference type="InterPro" id="IPR018170">
    <property type="entry name" value="Aldo/ket_reductase_CS"/>
</dbReference>
<dbReference type="InterPro" id="IPR036812">
    <property type="entry name" value="NAD(P)_OxRdtase_dom_sf"/>
</dbReference>
<dbReference type="Proteomes" id="UP000078542">
    <property type="component" value="Unassembled WGS sequence"/>
</dbReference>
<dbReference type="PROSITE" id="PS00798">
    <property type="entry name" value="ALDOKETO_REDUCTASE_1"/>
    <property type="match status" value="1"/>
</dbReference>
<protein>
    <submittedName>
        <fullName evidence="8">Alcohol dehydrogenase [NADP+] A</fullName>
    </submittedName>
</protein>
<evidence type="ECO:0000256" key="5">
    <source>
        <dbReference type="PIRSR" id="PIRSR000097-2"/>
    </source>
</evidence>
<evidence type="ECO:0000259" key="7">
    <source>
        <dbReference type="Pfam" id="PF00248"/>
    </source>
</evidence>
<dbReference type="PROSITE" id="PS00063">
    <property type="entry name" value="ALDOKETO_REDUCTASE_3"/>
    <property type="match status" value="1"/>
</dbReference>
<dbReference type="EMBL" id="KQ977642">
    <property type="protein sequence ID" value="KYN01044.1"/>
    <property type="molecule type" value="Genomic_DNA"/>
</dbReference>
<feature type="binding site" evidence="5">
    <location>
        <position position="114"/>
    </location>
    <ligand>
        <name>substrate</name>
    </ligand>
</feature>
<reference evidence="8 9" key="1">
    <citation type="submission" date="2016-03" db="EMBL/GenBank/DDBJ databases">
        <title>Cyphomyrmex costatus WGS genome.</title>
        <authorList>
            <person name="Nygaard S."/>
            <person name="Hu H."/>
            <person name="Boomsma J."/>
            <person name="Zhang G."/>
        </authorList>
    </citation>
    <scope>NUCLEOTIDE SEQUENCE [LARGE SCALE GENOMIC DNA]</scope>
    <source>
        <strain evidence="8">MS0001</strain>
        <tissue evidence="8">Whole body</tissue>
    </source>
</reference>
<sequence>MVQQNLSVSLPTGQQMPIIGFGTWHASGEELEAAVDAALTAGYRHIDTATVYENERYIGNVIKKWLDSGRIKRSDLFIVTKVPPSGNRPGDIEKWLKRSLSNLNLSYIDLYLVHTPFAYQDAGEDFHPFNEKGEILIDTNTDHLQIWQTMENQVLEGRTKAIGLSNFNIDQIQRILDNAKLPVSNLQIELHVYFQQTELVNFCQDNNISVTAYAPLGSRGFVEKIGKGDATPDLLKNLTVLEVAEKYEKTPAQILLKHIVEKGIAVIPKSINPYRIKENIELFDWELEAGDVEKLNALDMGESARVCDFSFFKGLSKHPEFPF</sequence>
<evidence type="ECO:0000256" key="1">
    <source>
        <dbReference type="ARBA" id="ARBA00007905"/>
    </source>
</evidence>
<dbReference type="STRING" id="456900.A0A195CLU3"/>
<dbReference type="Pfam" id="PF00248">
    <property type="entry name" value="Aldo_ket_red"/>
    <property type="match status" value="1"/>
</dbReference>
<dbReference type="PANTHER" id="PTHR11732">
    <property type="entry name" value="ALDO/KETO REDUCTASE"/>
    <property type="match status" value="1"/>
</dbReference>
<dbReference type="InterPro" id="IPR020471">
    <property type="entry name" value="AKR"/>
</dbReference>
<feature type="domain" description="NADP-dependent oxidoreductase" evidence="7">
    <location>
        <begin position="19"/>
        <end position="298"/>
    </location>
</feature>
<evidence type="ECO:0000256" key="3">
    <source>
        <dbReference type="ARBA" id="ARBA00023002"/>
    </source>
</evidence>
<keyword evidence="2" id="KW-0521">NADP</keyword>